<organism evidence="2 3">
    <name type="scientific">Sulfitobacter sediminis</name>
    <dbReference type="NCBI Taxonomy" id="3234186"/>
    <lineage>
        <taxon>Bacteria</taxon>
        <taxon>Pseudomonadati</taxon>
        <taxon>Pseudomonadota</taxon>
        <taxon>Alphaproteobacteria</taxon>
        <taxon>Rhodobacterales</taxon>
        <taxon>Roseobacteraceae</taxon>
        <taxon>Sulfitobacter</taxon>
    </lineage>
</organism>
<sequence length="54" mass="5770">MVAVLVCAGSVLLGTHARFHFDSATAQTVLLTLTAVLAVACVRRQVLMRWVGES</sequence>
<keyword evidence="3" id="KW-1185">Reference proteome</keyword>
<keyword evidence="1" id="KW-0472">Membrane</keyword>
<evidence type="ECO:0000313" key="2">
    <source>
        <dbReference type="EMBL" id="MEW9920173.1"/>
    </source>
</evidence>
<feature type="transmembrane region" description="Helical" evidence="1">
    <location>
        <begin position="27"/>
        <end position="46"/>
    </location>
</feature>
<gene>
    <name evidence="2" type="ORF">AB2B41_11190</name>
</gene>
<comment type="caution">
    <text evidence="2">The sequence shown here is derived from an EMBL/GenBank/DDBJ whole genome shotgun (WGS) entry which is preliminary data.</text>
</comment>
<dbReference type="RefSeq" id="WP_367877876.1">
    <property type="nucleotide sequence ID" value="NZ_JBFNXX010000007.1"/>
</dbReference>
<dbReference type="Proteomes" id="UP001556098">
    <property type="component" value="Unassembled WGS sequence"/>
</dbReference>
<reference evidence="2 3" key="1">
    <citation type="submission" date="2024-07" db="EMBL/GenBank/DDBJ databases">
        <title>Marimonas sp.nov., isolated from tidal-flat sediment.</title>
        <authorList>
            <person name="Jayan J.N."/>
            <person name="Lee S.S."/>
        </authorList>
    </citation>
    <scope>NUCLEOTIDE SEQUENCE [LARGE SCALE GENOMIC DNA]</scope>
    <source>
        <strain evidence="2 3">MJW-29</strain>
    </source>
</reference>
<protein>
    <submittedName>
        <fullName evidence="2">Uncharacterized protein</fullName>
    </submittedName>
</protein>
<accession>A0ABV3RQ12</accession>
<evidence type="ECO:0000256" key="1">
    <source>
        <dbReference type="SAM" id="Phobius"/>
    </source>
</evidence>
<dbReference type="EMBL" id="JBFNXX010000007">
    <property type="protein sequence ID" value="MEW9920173.1"/>
    <property type="molecule type" value="Genomic_DNA"/>
</dbReference>
<name>A0ABV3RQ12_9RHOB</name>
<evidence type="ECO:0000313" key="3">
    <source>
        <dbReference type="Proteomes" id="UP001556098"/>
    </source>
</evidence>
<proteinExistence type="predicted"/>
<keyword evidence="1" id="KW-0812">Transmembrane</keyword>
<keyword evidence="1" id="KW-1133">Transmembrane helix</keyword>